<feature type="region of interest" description="Disordered" evidence="16">
    <location>
        <begin position="2448"/>
        <end position="2482"/>
    </location>
</feature>
<evidence type="ECO:0000313" key="20">
    <source>
        <dbReference type="Proteomes" id="UP000626092"/>
    </source>
</evidence>
<feature type="domain" description="Protein kinase" evidence="18">
    <location>
        <begin position="943"/>
        <end position="1205"/>
    </location>
</feature>
<feature type="signal peptide" evidence="17">
    <location>
        <begin position="1"/>
        <end position="24"/>
    </location>
</feature>
<dbReference type="GO" id="GO:0004674">
    <property type="term" value="F:protein serine/threonine kinase activity"/>
    <property type="evidence" value="ECO:0007669"/>
    <property type="project" value="UniProtKB-KW"/>
</dbReference>
<keyword evidence="12" id="KW-0325">Glycoprotein</keyword>
<keyword evidence="10" id="KW-1133">Transmembrane helix</keyword>
<dbReference type="PROSITE" id="PS00107">
    <property type="entry name" value="PROTEIN_KINASE_ATP"/>
    <property type="match status" value="3"/>
</dbReference>
<keyword evidence="4" id="KW-0808">Transferase</keyword>
<keyword evidence="11" id="KW-0472">Membrane</keyword>
<comment type="catalytic activity">
    <reaction evidence="14">
        <text>L-seryl-[protein] + ATP = O-phospho-L-seryl-[protein] + ADP + H(+)</text>
        <dbReference type="Rhea" id="RHEA:17989"/>
        <dbReference type="Rhea" id="RHEA-COMP:9863"/>
        <dbReference type="Rhea" id="RHEA-COMP:11604"/>
        <dbReference type="ChEBI" id="CHEBI:15378"/>
        <dbReference type="ChEBI" id="CHEBI:29999"/>
        <dbReference type="ChEBI" id="CHEBI:30616"/>
        <dbReference type="ChEBI" id="CHEBI:83421"/>
        <dbReference type="ChEBI" id="CHEBI:456216"/>
        <dbReference type="EC" id="2.7.11.1"/>
    </reaction>
</comment>
<keyword evidence="8" id="KW-0418">Kinase</keyword>
<keyword evidence="9 15" id="KW-0067">ATP-binding</keyword>
<evidence type="ECO:0000256" key="14">
    <source>
        <dbReference type="ARBA" id="ARBA00048679"/>
    </source>
</evidence>
<evidence type="ECO:0000256" key="13">
    <source>
        <dbReference type="ARBA" id="ARBA00047899"/>
    </source>
</evidence>
<comment type="catalytic activity">
    <reaction evidence="13">
        <text>L-threonyl-[protein] + ATP = O-phospho-L-threonyl-[protein] + ADP + H(+)</text>
        <dbReference type="Rhea" id="RHEA:46608"/>
        <dbReference type="Rhea" id="RHEA-COMP:11060"/>
        <dbReference type="Rhea" id="RHEA-COMP:11605"/>
        <dbReference type="ChEBI" id="CHEBI:15378"/>
        <dbReference type="ChEBI" id="CHEBI:30013"/>
        <dbReference type="ChEBI" id="CHEBI:30616"/>
        <dbReference type="ChEBI" id="CHEBI:61977"/>
        <dbReference type="ChEBI" id="CHEBI:456216"/>
        <dbReference type="EC" id="2.7.11.1"/>
    </reaction>
</comment>
<evidence type="ECO:0000256" key="8">
    <source>
        <dbReference type="ARBA" id="ARBA00022777"/>
    </source>
</evidence>
<comment type="caution">
    <text evidence="19">The sequence shown here is derived from an EMBL/GenBank/DDBJ whole genome shotgun (WGS) entry which is preliminary data.</text>
</comment>
<feature type="binding site" evidence="15">
    <location>
        <position position="1885"/>
    </location>
    <ligand>
        <name>ATP</name>
        <dbReference type="ChEBI" id="CHEBI:30616"/>
    </ligand>
</feature>
<dbReference type="Pfam" id="PF12819">
    <property type="entry name" value="Malectin_like"/>
    <property type="match status" value="2"/>
</dbReference>
<dbReference type="Gene3D" id="2.60.120.430">
    <property type="entry name" value="Galactose-binding lectin"/>
    <property type="match status" value="4"/>
</dbReference>
<dbReference type="PROSITE" id="PS00108">
    <property type="entry name" value="PROTEIN_KINASE_ST"/>
    <property type="match status" value="3"/>
</dbReference>
<evidence type="ECO:0000256" key="17">
    <source>
        <dbReference type="SAM" id="SignalP"/>
    </source>
</evidence>
<feature type="compositionally biased region" description="Polar residues" evidence="16">
    <location>
        <begin position="2163"/>
        <end position="2184"/>
    </location>
</feature>
<evidence type="ECO:0000256" key="1">
    <source>
        <dbReference type="ARBA" id="ARBA00004479"/>
    </source>
</evidence>
<dbReference type="OrthoDB" id="1720310at2759"/>
<dbReference type="InterPro" id="IPR024788">
    <property type="entry name" value="Malectin-like_Carb-bd_dom"/>
</dbReference>
<dbReference type="InterPro" id="IPR000719">
    <property type="entry name" value="Prot_kinase_dom"/>
</dbReference>
<evidence type="ECO:0000256" key="3">
    <source>
        <dbReference type="ARBA" id="ARBA00022527"/>
    </source>
</evidence>
<dbReference type="SMART" id="SM00220">
    <property type="entry name" value="S_TKc"/>
    <property type="match status" value="3"/>
</dbReference>
<evidence type="ECO:0000256" key="5">
    <source>
        <dbReference type="ARBA" id="ARBA00022692"/>
    </source>
</evidence>
<dbReference type="FunFam" id="3.30.200.20:FF:000039">
    <property type="entry name" value="receptor-like protein kinase FERONIA"/>
    <property type="match status" value="2"/>
</dbReference>
<dbReference type="FunFam" id="3.30.200.20:FF:000228">
    <property type="entry name" value="Serine/threonine-protein kinase BIK1"/>
    <property type="match status" value="1"/>
</dbReference>
<feature type="domain" description="Protein kinase" evidence="18">
    <location>
        <begin position="1856"/>
        <end position="2136"/>
    </location>
</feature>
<feature type="domain" description="Protein kinase" evidence="18">
    <location>
        <begin position="510"/>
        <end position="792"/>
    </location>
</feature>
<keyword evidence="7 15" id="KW-0547">Nucleotide-binding</keyword>
<dbReference type="FunFam" id="2.60.120.430:FF:000007">
    <property type="entry name" value="FERONIA receptor-like kinase"/>
    <property type="match status" value="2"/>
</dbReference>
<feature type="binding site" evidence="15">
    <location>
        <position position="976"/>
    </location>
    <ligand>
        <name>ATP</name>
        <dbReference type="ChEBI" id="CHEBI:30616"/>
    </ligand>
</feature>
<feature type="chain" id="PRO_5032922344" description="non-specific serine/threonine protein kinase" evidence="17">
    <location>
        <begin position="25"/>
        <end position="2482"/>
    </location>
</feature>
<dbReference type="GO" id="GO:0016020">
    <property type="term" value="C:membrane"/>
    <property type="evidence" value="ECO:0007669"/>
    <property type="project" value="UniProtKB-SubCell"/>
</dbReference>
<evidence type="ECO:0000256" key="6">
    <source>
        <dbReference type="ARBA" id="ARBA00022729"/>
    </source>
</evidence>
<dbReference type="Proteomes" id="UP000626092">
    <property type="component" value="Unassembled WGS sequence"/>
</dbReference>
<keyword evidence="3" id="KW-0723">Serine/threonine-protein kinase</keyword>
<dbReference type="PROSITE" id="PS50011">
    <property type="entry name" value="PROTEIN_KINASE_DOM"/>
    <property type="match status" value="4"/>
</dbReference>
<evidence type="ECO:0000256" key="12">
    <source>
        <dbReference type="ARBA" id="ARBA00023180"/>
    </source>
</evidence>
<dbReference type="InterPro" id="IPR008271">
    <property type="entry name" value="Ser/Thr_kinase_AS"/>
</dbReference>
<dbReference type="CDD" id="cd14066">
    <property type="entry name" value="STKc_IRAK"/>
    <property type="match status" value="3"/>
</dbReference>
<evidence type="ECO:0000256" key="2">
    <source>
        <dbReference type="ARBA" id="ARBA00012513"/>
    </source>
</evidence>
<comment type="subcellular location">
    <subcellularLocation>
        <location evidence="1">Membrane</location>
        <topology evidence="1">Single-pass type I membrane protein</topology>
    </subcellularLocation>
</comment>
<evidence type="ECO:0000256" key="16">
    <source>
        <dbReference type="SAM" id="MobiDB-lite"/>
    </source>
</evidence>
<evidence type="ECO:0000256" key="4">
    <source>
        <dbReference type="ARBA" id="ARBA00022679"/>
    </source>
</evidence>
<dbReference type="Pfam" id="PF07714">
    <property type="entry name" value="PK_Tyr_Ser-Thr"/>
    <property type="match status" value="3"/>
</dbReference>
<evidence type="ECO:0000256" key="9">
    <source>
        <dbReference type="ARBA" id="ARBA00022840"/>
    </source>
</evidence>
<proteinExistence type="predicted"/>
<feature type="region of interest" description="Disordered" evidence="16">
    <location>
        <begin position="2148"/>
        <end position="2184"/>
    </location>
</feature>
<dbReference type="InterPro" id="IPR001245">
    <property type="entry name" value="Ser-Thr/Tyr_kinase_cat_dom"/>
</dbReference>
<dbReference type="EC" id="2.7.11.1" evidence="2"/>
<evidence type="ECO:0000256" key="7">
    <source>
        <dbReference type="ARBA" id="ARBA00022741"/>
    </source>
</evidence>
<dbReference type="FunFam" id="2.60.120.430:FF:000003">
    <property type="entry name" value="FERONIA receptor-like kinase"/>
    <property type="match status" value="2"/>
</dbReference>
<dbReference type="Pfam" id="PF00069">
    <property type="entry name" value="Pkinase"/>
    <property type="match status" value="1"/>
</dbReference>
<sequence>MFPYLLSFALPLCFFFHQSTFTLAINSPDLYSQQVDHVAVNCGSSGNSTAEDTRQWTGDAGSNYITSLHGSKSKLISSKATDQPLPYHPIPYTTARLSRWPFTYTFRVTPGQKIIRLHFYPASYRGGFKRSKALFTVKAGPYTLLSNFSASLTSDALSLQSLVKEYYVDVEEDQPLIITFIPSRNGNADEMYAFVNGIEIISIPAALYSTCEGTSAAQIVGKSDRFTVDKSFALEKVHRLNVGGSSISSIEDTPMYRDWYEDSNYLLEKSSVKPITTTIRIKYTSIPSYTAPQKVYQTSWSMVQEKQVNKTGFNFTWRLPVDLGFRYLLRLHFCELEYEIKESGRMEFSIFVNEQVAEAKGDLIKWSGGNGVAAYKDYVVMMEGDRMEGKRDLLIVLRPHNHGWTEPIDATIKGVEVFKLSNHDKNLAGVNPVLLTRASTSPKPKKLVFGSGGNTIATGIVILLTVLNIIFYQLRSLGENSVGRTLSSSTSEGLCRRFSFAELLSATNNFNDELVIGSGGFGKVYKALIDDGATAVALKRLKLKSKQGEKEFWTEIEMLSKLRHTHLVSLLGYCDERNEMILVYEFMEHGSLADHLYKTKTKGNGTVGHLSWEQRLNICIGAARGLDYLHTGIRHGIIHRDVKSTNILLDKDWIAKISDFGLCKPGSTIHSQEHVSTDVKGSFGYFDPQYFLTRRLTKKSDVYAFGVVMLEMLCGRPAVDMRVDEEQHSLVLWAKQGIKEDKLDQLIDPSLRDQISAHHLKVFAEVANNCLDSLPKGRPTMADVVVRLKNALASERAVNEQFGENAQTDDSLSRGDTPSSSTSAMYSENSQGQNRSKGNVSKVFQRTIEFLAKGADIKWKKRKVHDSNSEQALSAVSSPRSILQWKNVTRQFRRSSVESNVPRNFSSLVASGGKEAYLKGKILTTPDLRIFSFSELKIATKSFSKDRLLGEGAFGKVYKGRLDEENGSGLALAVKKLSPEGFQGFQEWQSEVNFLGRVSHPNLVKLLGYCSEEKELLLVYEFMQKGTLENHLSGRASAVQPLPWDIRLSILIGAARGLQFLHTSEVAVIHRDFKTSNILLDESYNARISDFGLARFGPSGIETHVSTRVVGTYGYAAPEYISTGHLTTKTDVYGFGVVLVEILTGLAVFDKSRPTGKQNLVEWVKPYLPHKRKLKKILDSRLEGKYPSKAAFQIAQLHMCKHSSRIITNTHRLTWKQRLHICINAACGLNYLRNAEQGIIHRDVKTSKIANYGKLRFLILGCPKGFTIGTSRLIYATQSLSTSSSIKSTFNTSHQLPWSLFPTALSHCRSLGLLRQLINCRRHPAMDQRYRFQLHKLLYKPLNRAMSMNLGSTSGKAFPLYFFLLLHQSTLTPAINSPGLYSQQLDHVAVNCGSSGNSTAEDSRQWTGDARSNYITSLHGSKSKSKATDQPLPYDPIPYATARLSHWPFTYTFRVNPGQKLIRLHFYPASYRGGFKRSEAFFTVKAGPYTLLSNFSASLTIDALGLHSLVKEYCVDVDEDQPLIITFSPSRIGNSYEVYAFVNGIEIISMPAALYHTREGSPAAQMIGKSDQFTIDKSIALETVHRLNVGGSSISSIEDTGMFRDWYEDTNYLLEKSSVKPVTTTIQIKYTSIPPYTAPQKVYQTSWSLVPDKQANKTESNFTWRLPVDLGFRYLLRLHFCELEYEIKESGRMEFSIFVNEQVAEAKGDLIKWSGGNGVAAYKDYVVMMEGDRMEGKRDLLIVLRPHNHGWTEPIDATIKGVEVFKLSNPDKNLAGVNPVLLARASMSPKPKKLVFASGGNAIATGVVILLTVLNIIVYQLRSLGEKSVGNLSSSTSEGLCRRFSLTELMLATNNFDDELVIGSGGFGKVYKALIDDGATMVALKKCKLKSQGAKEFWTEIEMLSKLQHTHLISLLGYCDESNEMILVYEFMEHGTLADHLHKTKTSGNGIVGHLSWEQRLHICIGAARGLDYLHTGIRHGIIHRDVKTTNILLDKDWIAKISDFGLCKLGSTSNSHTHVSTDVKGSFGYFDPEYFLTRRLTKKSDVYAFGVVMLEMLCGRLAVDMQVDEEQRSLVLWAKQGIKEDKLDQLIDPSLRDQISAHCLKVFAEVANKCLDSLPKGRPTMADVVARLEYALASKMAVDGQFGENAERDDSLPRGDAPSSSTSALYRENTQGQNRSKGNVSKVFQRTIKFLAKGADIKLKKRKVHDSNGKQSLSVVSSTRSRLQWNFSSSAASGSNETYLKGKILTTPDIRTFSFLELKTATQNFSSVRLLGVGDVGEVYKGWLDEENGSGSVFAVQKFNQRAFKDFRNGRDFKTSSILLDESYNPKLSDFVSAKMGPSHGYAAPEFIATGHLYVKSQVYGFGVVLVEMLTSLHANRSIGGKNLVDWVKPYLSQRRKLIKILDSRLEGKYPAESAFQMAQVALKCLEPDPKTRPSMKEVVETLERIDASNEKPMAPSHHRPPLAPKQERIQSNQLPQ</sequence>
<feature type="domain" description="Protein kinase" evidence="18">
    <location>
        <begin position="2174"/>
        <end position="2451"/>
    </location>
</feature>
<feature type="compositionally biased region" description="Polar residues" evidence="16">
    <location>
        <begin position="802"/>
        <end position="839"/>
    </location>
</feature>
<keyword evidence="5" id="KW-0812">Transmembrane</keyword>
<evidence type="ECO:0000313" key="19">
    <source>
        <dbReference type="EMBL" id="KAF7114741.1"/>
    </source>
</evidence>
<name>A0A834FWL9_RHOSS</name>
<dbReference type="PANTHER" id="PTHR47989:SF62">
    <property type="entry name" value="OS05G0423500 PROTEIN"/>
    <property type="match status" value="1"/>
</dbReference>
<dbReference type="FunFam" id="1.10.510.10:FF:000084">
    <property type="entry name" value="Wall-associated receptor kinase 2"/>
    <property type="match status" value="1"/>
</dbReference>
<feature type="binding site" evidence="15">
    <location>
        <position position="539"/>
    </location>
    <ligand>
        <name>ATP</name>
        <dbReference type="ChEBI" id="CHEBI:30616"/>
    </ligand>
</feature>
<dbReference type="InterPro" id="IPR011009">
    <property type="entry name" value="Kinase-like_dom_sf"/>
</dbReference>
<dbReference type="PANTHER" id="PTHR47989">
    <property type="entry name" value="OS01G0750732 PROTEIN"/>
    <property type="match status" value="1"/>
</dbReference>
<evidence type="ECO:0000259" key="18">
    <source>
        <dbReference type="PROSITE" id="PS50011"/>
    </source>
</evidence>
<accession>A0A834FWL9</accession>
<dbReference type="FunFam" id="1.10.510.10:FF:000095">
    <property type="entry name" value="protein STRUBBELIG-RECEPTOR FAMILY 8"/>
    <property type="match status" value="1"/>
</dbReference>
<evidence type="ECO:0000256" key="15">
    <source>
        <dbReference type="PROSITE-ProRule" id="PRU10141"/>
    </source>
</evidence>
<dbReference type="FunFam" id="1.10.510.10:FF:000051">
    <property type="entry name" value="Receptor-like serine/threonine-protein kinase ALE2"/>
    <property type="match status" value="1"/>
</dbReference>
<reference evidence="19" key="1">
    <citation type="submission" date="2019-11" db="EMBL/GenBank/DDBJ databases">
        <authorList>
            <person name="Liu Y."/>
            <person name="Hou J."/>
            <person name="Li T.-Q."/>
            <person name="Guan C.-H."/>
            <person name="Wu X."/>
            <person name="Wu H.-Z."/>
            <person name="Ling F."/>
            <person name="Zhang R."/>
            <person name="Shi X.-G."/>
            <person name="Ren J.-P."/>
            <person name="Chen E.-F."/>
            <person name="Sun J.-M."/>
        </authorList>
    </citation>
    <scope>NUCLEOTIDE SEQUENCE</scope>
    <source>
        <strain evidence="19">Adult_tree_wgs_1</strain>
        <tissue evidence="19">Leaves</tissue>
    </source>
</reference>
<keyword evidence="20" id="KW-1185">Reference proteome</keyword>
<dbReference type="Gene3D" id="1.10.510.10">
    <property type="entry name" value="Transferase(Phosphotransferase) domain 1"/>
    <property type="match status" value="5"/>
</dbReference>
<dbReference type="InterPro" id="IPR017441">
    <property type="entry name" value="Protein_kinase_ATP_BS"/>
</dbReference>
<protein>
    <recommendedName>
        <fullName evidence="2">non-specific serine/threonine protein kinase</fullName>
        <ecNumber evidence="2">2.7.11.1</ecNumber>
    </recommendedName>
</protein>
<evidence type="ECO:0000256" key="11">
    <source>
        <dbReference type="ARBA" id="ARBA00023136"/>
    </source>
</evidence>
<dbReference type="Gene3D" id="3.30.200.20">
    <property type="entry name" value="Phosphorylase Kinase, domain 1"/>
    <property type="match status" value="3"/>
</dbReference>
<dbReference type="EMBL" id="WJXA01000191">
    <property type="protein sequence ID" value="KAF7114741.1"/>
    <property type="molecule type" value="Genomic_DNA"/>
</dbReference>
<feature type="region of interest" description="Disordered" evidence="16">
    <location>
        <begin position="799"/>
        <end position="839"/>
    </location>
</feature>
<evidence type="ECO:0000256" key="10">
    <source>
        <dbReference type="ARBA" id="ARBA00022989"/>
    </source>
</evidence>
<dbReference type="SUPFAM" id="SSF56112">
    <property type="entry name" value="Protein kinase-like (PK-like)"/>
    <property type="match status" value="5"/>
</dbReference>
<keyword evidence="6 17" id="KW-0732">Signal</keyword>
<dbReference type="GO" id="GO:0005524">
    <property type="term" value="F:ATP binding"/>
    <property type="evidence" value="ECO:0007669"/>
    <property type="project" value="UniProtKB-UniRule"/>
</dbReference>
<organism evidence="19 20">
    <name type="scientific">Rhododendron simsii</name>
    <name type="common">Sims's rhododendron</name>
    <dbReference type="NCBI Taxonomy" id="118357"/>
    <lineage>
        <taxon>Eukaryota</taxon>
        <taxon>Viridiplantae</taxon>
        <taxon>Streptophyta</taxon>
        <taxon>Embryophyta</taxon>
        <taxon>Tracheophyta</taxon>
        <taxon>Spermatophyta</taxon>
        <taxon>Magnoliopsida</taxon>
        <taxon>eudicotyledons</taxon>
        <taxon>Gunneridae</taxon>
        <taxon>Pentapetalae</taxon>
        <taxon>asterids</taxon>
        <taxon>Ericales</taxon>
        <taxon>Ericaceae</taxon>
        <taxon>Ericoideae</taxon>
        <taxon>Rhodoreae</taxon>
        <taxon>Rhododendron</taxon>
    </lineage>
</organism>
<gene>
    <name evidence="19" type="ORF">RHSIM_RhsimUnG0079300</name>
</gene>